<dbReference type="EMBL" id="RZNC01000004">
    <property type="protein sequence ID" value="RWZ59584.1"/>
    <property type="molecule type" value="Genomic_DNA"/>
</dbReference>
<comment type="caution">
    <text evidence="3">The sequence shown here is derived from an EMBL/GenBank/DDBJ whole genome shotgun (WGS) entry which is preliminary data.</text>
</comment>
<keyword evidence="2" id="KW-0472">Membrane</keyword>
<dbReference type="AlphaFoldDB" id="A0A444Q6Q7"/>
<feature type="transmembrane region" description="Helical" evidence="2">
    <location>
        <begin position="97"/>
        <end position="120"/>
    </location>
</feature>
<feature type="transmembrane region" description="Helical" evidence="2">
    <location>
        <begin position="44"/>
        <end position="63"/>
    </location>
</feature>
<dbReference type="OrthoDB" id="154912at2"/>
<proteinExistence type="predicted"/>
<feature type="transmembrane region" description="Helical" evidence="2">
    <location>
        <begin position="70"/>
        <end position="91"/>
    </location>
</feature>
<evidence type="ECO:0000313" key="4">
    <source>
        <dbReference type="Proteomes" id="UP000288603"/>
    </source>
</evidence>
<protein>
    <recommendedName>
        <fullName evidence="5">YitT family protein</fullName>
    </recommendedName>
</protein>
<name>A0A444Q6Q7_9MICO</name>
<accession>A0A444Q6Q7</accession>
<feature type="transmembrane region" description="Helical" evidence="2">
    <location>
        <begin position="167"/>
        <end position="189"/>
    </location>
</feature>
<gene>
    <name evidence="3" type="ORF">ELQ92_12195</name>
</gene>
<keyword evidence="2" id="KW-0812">Transmembrane</keyword>
<evidence type="ECO:0000256" key="2">
    <source>
        <dbReference type="SAM" id="Phobius"/>
    </source>
</evidence>
<keyword evidence="2" id="KW-1133">Transmembrane helix</keyword>
<sequence>MTRRIAQLLVGLVLYGIAGALMIRAVLGVDPWTVLAQGLSVRTGLGIGILTNTIGVLVLLLWIPLRQRPGVGTVLNILIIGPSIELGLWLVPPMTDSWAQILVFAAGLLLLAVASGLYIGARMGPGPRDGLMTGLHRRFGIPIWVARTSVEVTVLTIGWILGGNVGFGTVAFALLIGPLCNVTLPLFAIRAPEAGPADAASDPTPTVQVPAATPPAA</sequence>
<keyword evidence="4" id="KW-1185">Reference proteome</keyword>
<dbReference type="RefSeq" id="WP_128499364.1">
    <property type="nucleotide sequence ID" value="NZ_RZNC01000004.1"/>
</dbReference>
<reference evidence="3 4" key="1">
    <citation type="submission" date="2018-12" db="EMBL/GenBank/DDBJ databases">
        <authorList>
            <person name="Li F."/>
        </authorList>
    </citation>
    <scope>NUCLEOTIDE SEQUENCE [LARGE SCALE GENOMIC DNA]</scope>
    <source>
        <strain evidence="3 4">8H24J-4-2</strain>
    </source>
</reference>
<dbReference type="PANTHER" id="PTHR40078">
    <property type="entry name" value="INTEGRAL MEMBRANE PROTEIN-RELATED"/>
    <property type="match status" value="1"/>
</dbReference>
<dbReference type="Proteomes" id="UP000288603">
    <property type="component" value="Unassembled WGS sequence"/>
</dbReference>
<feature type="transmembrane region" description="Helical" evidence="2">
    <location>
        <begin position="141"/>
        <end position="161"/>
    </location>
</feature>
<dbReference type="Pfam" id="PF19700">
    <property type="entry name" value="DUF6198"/>
    <property type="match status" value="1"/>
</dbReference>
<evidence type="ECO:0000256" key="1">
    <source>
        <dbReference type="SAM" id="MobiDB-lite"/>
    </source>
</evidence>
<evidence type="ECO:0000313" key="3">
    <source>
        <dbReference type="EMBL" id="RWZ59584.1"/>
    </source>
</evidence>
<feature type="region of interest" description="Disordered" evidence="1">
    <location>
        <begin position="197"/>
        <end position="217"/>
    </location>
</feature>
<dbReference type="PANTHER" id="PTHR40078:SF1">
    <property type="entry name" value="INTEGRAL MEMBRANE PROTEIN"/>
    <property type="match status" value="1"/>
</dbReference>
<organism evidence="3 4">
    <name type="scientific">Labedella populi</name>
    <dbReference type="NCBI Taxonomy" id="2498850"/>
    <lineage>
        <taxon>Bacteria</taxon>
        <taxon>Bacillati</taxon>
        <taxon>Actinomycetota</taxon>
        <taxon>Actinomycetes</taxon>
        <taxon>Micrococcales</taxon>
        <taxon>Microbacteriaceae</taxon>
        <taxon>Labedella</taxon>
    </lineage>
</organism>
<evidence type="ECO:0008006" key="5">
    <source>
        <dbReference type="Google" id="ProtNLM"/>
    </source>
</evidence>
<dbReference type="InterPro" id="IPR038750">
    <property type="entry name" value="YczE/YyaS-like"/>
</dbReference>